<keyword evidence="7 10" id="KW-0732">Signal</keyword>
<keyword evidence="8 10" id="KW-0564">Palmitate</keyword>
<proteinExistence type="inferred from homology"/>
<keyword evidence="6 10" id="KW-0592">Phosphate transport</keyword>
<evidence type="ECO:0000256" key="10">
    <source>
        <dbReference type="RuleBase" id="RU367119"/>
    </source>
</evidence>
<evidence type="ECO:0000256" key="8">
    <source>
        <dbReference type="ARBA" id="ARBA00023139"/>
    </source>
</evidence>
<evidence type="ECO:0000259" key="12">
    <source>
        <dbReference type="Pfam" id="PF12849"/>
    </source>
</evidence>
<evidence type="ECO:0000313" key="13">
    <source>
        <dbReference type="EMBL" id="MEL5988878.1"/>
    </source>
</evidence>
<dbReference type="PANTHER" id="PTHR30570">
    <property type="entry name" value="PERIPLASMIC PHOSPHATE BINDING COMPONENT OF PHOSPHATE ABC TRANSPORTER"/>
    <property type="match status" value="1"/>
</dbReference>
<evidence type="ECO:0000256" key="1">
    <source>
        <dbReference type="ARBA" id="ARBA00002841"/>
    </source>
</evidence>
<comment type="subunit">
    <text evidence="4 10">The complex is composed of two ATP-binding proteins (PstB), two transmembrane proteins (PstC and PstA) and a solute-binding protein (PstS).</text>
</comment>
<dbReference type="InterPro" id="IPR050811">
    <property type="entry name" value="Phosphate_ABC_transporter"/>
</dbReference>
<keyword evidence="14" id="KW-1185">Reference proteome</keyword>
<dbReference type="NCBIfam" id="TIGR02136">
    <property type="entry name" value="ptsS_2"/>
    <property type="match status" value="1"/>
</dbReference>
<accession>A0ABU9LLN0</accession>
<name>A0ABU9LLN0_9BACL</name>
<evidence type="ECO:0000256" key="9">
    <source>
        <dbReference type="ARBA" id="ARBA00023288"/>
    </source>
</evidence>
<keyword evidence="10" id="KW-0472">Membrane</keyword>
<evidence type="ECO:0000256" key="6">
    <source>
        <dbReference type="ARBA" id="ARBA00022592"/>
    </source>
</evidence>
<sequence length="324" mass="35745">MKNWKYFMMTSIVGSALILGACGNSNNESSKGSSTTSQTDAQAGENEKLEGKISGDGSSTVAPIMEAIVEEYSAVQPKVQVSVGVSGTGGGFEKFINGETDFSDASRPIKEEEAAKLKEKNIDYTELKIAFDGLSIVVNKENTWLKDATVDEIKKIWLEDGKEKKWSDINPKWPNEKIVYYSPGTESGTYDYFVNDILEGKDIVKSATLSEDDNVLVKGVESDKNAIGYFGFAYYVANKDKLQVVKVDGVEPTHDTIESGEYTPLSRPLFVYVKNEAVKNNPVMYNFTEYMVKNAGPMAEAVGYVKAPEDVYKEDLAKVEKLKK</sequence>
<dbReference type="PANTHER" id="PTHR30570:SF1">
    <property type="entry name" value="PHOSPHATE-BINDING PROTEIN PSTS"/>
    <property type="match status" value="1"/>
</dbReference>
<dbReference type="SUPFAM" id="SSF53850">
    <property type="entry name" value="Periplasmic binding protein-like II"/>
    <property type="match status" value="1"/>
</dbReference>
<comment type="caution">
    <text evidence="13">The sequence shown here is derived from an EMBL/GenBank/DDBJ whole genome shotgun (WGS) entry which is preliminary data.</text>
</comment>
<evidence type="ECO:0000256" key="7">
    <source>
        <dbReference type="ARBA" id="ARBA00022729"/>
    </source>
</evidence>
<comment type="subcellular location">
    <subcellularLocation>
        <location evidence="2 10">Cell membrane</location>
        <topology evidence="2 10">Lipid-anchor</topology>
    </subcellularLocation>
</comment>
<dbReference type="Proteomes" id="UP001398420">
    <property type="component" value="Unassembled WGS sequence"/>
</dbReference>
<protein>
    <recommendedName>
        <fullName evidence="10">Phosphate-binding protein</fullName>
    </recommendedName>
</protein>
<evidence type="ECO:0000256" key="2">
    <source>
        <dbReference type="ARBA" id="ARBA00004193"/>
    </source>
</evidence>
<reference evidence="13 14" key="1">
    <citation type="submission" date="2024-04" db="EMBL/GenBank/DDBJ databases">
        <authorList>
            <person name="Wu Y.S."/>
            <person name="Zhang L."/>
        </authorList>
    </citation>
    <scope>NUCLEOTIDE SEQUENCE [LARGE SCALE GENOMIC DNA]</scope>
    <source>
        <strain evidence="13 14">KG-01</strain>
    </source>
</reference>
<feature type="chain" id="PRO_5045001918" description="Phosphate-binding protein" evidence="10">
    <location>
        <begin position="22"/>
        <end position="324"/>
    </location>
</feature>
<keyword evidence="5 10" id="KW-0813">Transport</keyword>
<dbReference type="Gene3D" id="3.40.190.10">
    <property type="entry name" value="Periplasmic binding protein-like II"/>
    <property type="match status" value="2"/>
</dbReference>
<dbReference type="PROSITE" id="PS51257">
    <property type="entry name" value="PROKAR_LIPOPROTEIN"/>
    <property type="match status" value="1"/>
</dbReference>
<dbReference type="CDD" id="cd13654">
    <property type="entry name" value="PBP2_phosphate_like_2"/>
    <property type="match status" value="1"/>
</dbReference>
<keyword evidence="10" id="KW-1003">Cell membrane</keyword>
<dbReference type="InterPro" id="IPR011862">
    <property type="entry name" value="Phos-bd"/>
</dbReference>
<gene>
    <name evidence="13" type="ORF">AAF454_10750</name>
</gene>
<evidence type="ECO:0000313" key="14">
    <source>
        <dbReference type="Proteomes" id="UP001398420"/>
    </source>
</evidence>
<feature type="compositionally biased region" description="Low complexity" evidence="11">
    <location>
        <begin position="26"/>
        <end position="39"/>
    </location>
</feature>
<evidence type="ECO:0000256" key="5">
    <source>
        <dbReference type="ARBA" id="ARBA00022448"/>
    </source>
</evidence>
<evidence type="ECO:0000256" key="3">
    <source>
        <dbReference type="ARBA" id="ARBA00008725"/>
    </source>
</evidence>
<dbReference type="InterPro" id="IPR024370">
    <property type="entry name" value="PBP_domain"/>
</dbReference>
<feature type="signal peptide" evidence="10">
    <location>
        <begin position="1"/>
        <end position="21"/>
    </location>
</feature>
<evidence type="ECO:0000256" key="4">
    <source>
        <dbReference type="ARBA" id="ARBA00011529"/>
    </source>
</evidence>
<comment type="function">
    <text evidence="1">Part of the ABC transporter complex PstSACB involved in phosphate import.</text>
</comment>
<feature type="domain" description="PBP" evidence="12">
    <location>
        <begin position="45"/>
        <end position="293"/>
    </location>
</feature>
<dbReference type="Pfam" id="PF12849">
    <property type="entry name" value="PBP_like_2"/>
    <property type="match status" value="1"/>
</dbReference>
<dbReference type="RefSeq" id="WP_285215115.1">
    <property type="nucleotide sequence ID" value="NZ_CP147847.1"/>
</dbReference>
<comment type="similarity">
    <text evidence="3 10">Belongs to the PstS family.</text>
</comment>
<keyword evidence="9 10" id="KW-0449">Lipoprotein</keyword>
<organism evidence="13 14">
    <name type="scientific">Kurthia gibsonii</name>
    <dbReference type="NCBI Taxonomy" id="33946"/>
    <lineage>
        <taxon>Bacteria</taxon>
        <taxon>Bacillati</taxon>
        <taxon>Bacillota</taxon>
        <taxon>Bacilli</taxon>
        <taxon>Bacillales</taxon>
        <taxon>Caryophanaceae</taxon>
        <taxon>Kurthia</taxon>
    </lineage>
</organism>
<feature type="region of interest" description="Disordered" evidence="11">
    <location>
        <begin position="26"/>
        <end position="57"/>
    </location>
</feature>
<evidence type="ECO:0000256" key="11">
    <source>
        <dbReference type="SAM" id="MobiDB-lite"/>
    </source>
</evidence>
<dbReference type="EMBL" id="JBCEWA010000007">
    <property type="protein sequence ID" value="MEL5988878.1"/>
    <property type="molecule type" value="Genomic_DNA"/>
</dbReference>
<comment type="function">
    <text evidence="10">Involved in the system for phosphate transport across the cytoplasmic membrane.</text>
</comment>